<evidence type="ECO:0000313" key="2">
    <source>
        <dbReference type="EMBL" id="AKV02851.1"/>
    </source>
</evidence>
<accession>A0A0K1QAN4</accession>
<dbReference type="SUPFAM" id="SSF53474">
    <property type="entry name" value="alpha/beta-Hydrolases"/>
    <property type="match status" value="1"/>
</dbReference>
<dbReference type="InterPro" id="IPR006311">
    <property type="entry name" value="TAT_signal"/>
</dbReference>
<organism evidence="2 3">
    <name type="scientific">Labilithrix luteola</name>
    <dbReference type="NCBI Taxonomy" id="1391654"/>
    <lineage>
        <taxon>Bacteria</taxon>
        <taxon>Pseudomonadati</taxon>
        <taxon>Myxococcota</taxon>
        <taxon>Polyangia</taxon>
        <taxon>Polyangiales</taxon>
        <taxon>Labilitrichaceae</taxon>
        <taxon>Labilithrix</taxon>
    </lineage>
</organism>
<reference evidence="2 3" key="1">
    <citation type="submission" date="2015-08" db="EMBL/GenBank/DDBJ databases">
        <authorList>
            <person name="Babu N.S."/>
            <person name="Beckwith C.J."/>
            <person name="Beseler K.G."/>
            <person name="Brison A."/>
            <person name="Carone J.V."/>
            <person name="Caskin T.P."/>
            <person name="Diamond M."/>
            <person name="Durham M.E."/>
            <person name="Foxe J.M."/>
            <person name="Go M."/>
            <person name="Henderson B.A."/>
            <person name="Jones I.B."/>
            <person name="McGettigan J.A."/>
            <person name="Micheletti S.J."/>
            <person name="Nasrallah M.E."/>
            <person name="Ortiz D."/>
            <person name="Piller C.R."/>
            <person name="Privatt S.R."/>
            <person name="Schneider S.L."/>
            <person name="Sharp S."/>
            <person name="Smith T.C."/>
            <person name="Stanton J.D."/>
            <person name="Ullery H.E."/>
            <person name="Wilson R.J."/>
            <person name="Serrano M.G."/>
            <person name="Buck G."/>
            <person name="Lee V."/>
            <person name="Wang Y."/>
            <person name="Carvalho R."/>
            <person name="Voegtly L."/>
            <person name="Shi R."/>
            <person name="Duckworth R."/>
            <person name="Johnson A."/>
            <person name="Loviza R."/>
            <person name="Walstead R."/>
            <person name="Shah Z."/>
            <person name="Kiflezghi M."/>
            <person name="Wade K."/>
            <person name="Ball S.L."/>
            <person name="Bradley K.W."/>
            <person name="Asai D.J."/>
            <person name="Bowman C.A."/>
            <person name="Russell D.A."/>
            <person name="Pope W.H."/>
            <person name="Jacobs-Sera D."/>
            <person name="Hendrix R.W."/>
            <person name="Hatfull G.F."/>
        </authorList>
    </citation>
    <scope>NUCLEOTIDE SEQUENCE [LARGE SCALE GENOMIC DNA]</scope>
    <source>
        <strain evidence="2 3">DSM 27648</strain>
    </source>
</reference>
<dbReference type="EMBL" id="CP012333">
    <property type="protein sequence ID" value="AKV02851.1"/>
    <property type="molecule type" value="Genomic_DNA"/>
</dbReference>
<keyword evidence="3" id="KW-1185">Reference proteome</keyword>
<name>A0A0K1QAN4_9BACT</name>
<evidence type="ECO:0000313" key="3">
    <source>
        <dbReference type="Proteomes" id="UP000064967"/>
    </source>
</evidence>
<feature type="signal peptide" evidence="1">
    <location>
        <begin position="1"/>
        <end position="28"/>
    </location>
</feature>
<keyword evidence="1" id="KW-0732">Signal</keyword>
<dbReference type="KEGG" id="llu:AKJ09_09514"/>
<dbReference type="Proteomes" id="UP000064967">
    <property type="component" value="Chromosome"/>
</dbReference>
<evidence type="ECO:0000256" key="1">
    <source>
        <dbReference type="SAM" id="SignalP"/>
    </source>
</evidence>
<dbReference type="RefSeq" id="WP_146653710.1">
    <property type="nucleotide sequence ID" value="NZ_CP012333.1"/>
</dbReference>
<dbReference type="InterPro" id="IPR029058">
    <property type="entry name" value="AB_hydrolase_fold"/>
</dbReference>
<dbReference type="PROSITE" id="PS51318">
    <property type="entry name" value="TAT"/>
    <property type="match status" value="1"/>
</dbReference>
<protein>
    <recommendedName>
        <fullName evidence="4">Alpha/beta hydrolase</fullName>
    </recommendedName>
</protein>
<dbReference type="OrthoDB" id="835246at2"/>
<dbReference type="AlphaFoldDB" id="A0A0K1QAN4"/>
<proteinExistence type="predicted"/>
<evidence type="ECO:0008006" key="4">
    <source>
        <dbReference type="Google" id="ProtNLM"/>
    </source>
</evidence>
<sequence>MTTANHLSRRALLAGASGLFLSTMGVRAAAQTAPAPPPRSRSRVVQIAKDARGLTVTLELEHAPFPAPGSYWRDATVFVFIPSHHRVSRDTSVQTVVHFHGHNSTAERAMNAHQLREQLFESKQNAILVVPELAVLAPDSSCGKLEAPGGLSRMLDDVLATLDSPEVRAAAGPSAIAQGATVGRVCVSAHSGGYHAAAAVLKNGGVPVQEVYLFDALYSDVDAFKQWVIAGRGKPMGSRHKLVSYYTDGTTAWNTRALFADLEKAGVDCAHEVVEGTLSREQLTRAEAVSIKTQLSHGAVTSELNSLRDCLYASALRRTLRSSWFDAKKGARPLERRR</sequence>
<gene>
    <name evidence="2" type="ORF">AKJ09_09514</name>
</gene>
<feature type="chain" id="PRO_5005466883" description="Alpha/beta hydrolase" evidence="1">
    <location>
        <begin position="29"/>
        <end position="338"/>
    </location>
</feature>